<name>A0ABU0WGH3_9PROT</name>
<dbReference type="RefSeq" id="WP_306705104.1">
    <property type="nucleotide sequence ID" value="NZ_JAUJFI010000029.1"/>
</dbReference>
<evidence type="ECO:0000313" key="2">
    <source>
        <dbReference type="EMBL" id="MDQ2102724.1"/>
    </source>
</evidence>
<gene>
    <name evidence="2" type="ORF">QSG27_08490</name>
</gene>
<evidence type="ECO:0000256" key="1">
    <source>
        <dbReference type="SAM" id="SignalP"/>
    </source>
</evidence>
<evidence type="ECO:0000313" key="3">
    <source>
        <dbReference type="Proteomes" id="UP001227317"/>
    </source>
</evidence>
<dbReference type="EMBL" id="JAUJFI010000029">
    <property type="protein sequence ID" value="MDQ2102724.1"/>
    <property type="molecule type" value="Genomic_DNA"/>
</dbReference>
<proteinExistence type="predicted"/>
<protein>
    <submittedName>
        <fullName evidence="2">Cache domain-containing protein</fullName>
    </submittedName>
</protein>
<comment type="caution">
    <text evidence="2">The sequence shown here is derived from an EMBL/GenBank/DDBJ whole genome shotgun (WGS) entry which is preliminary data.</text>
</comment>
<sequence length="288" mass="31095">MRLRLPFVALLALLPLVAFAAASVILVDRQQERSVEELIRHATDAAVRTVDGRILVTRSALEIMSTARSLEIGDRSVWNERAERALRQRSDWMALELRERGGATLLNHRPAEADGIDPAIRAAQAERVFRSGEVWVSGIITDPAGRVEPVFAVSVPIWGVGEVRQVLTAYVRAWSLNRVLMEQIVGPDWIIGLFDKDGRVVARSRSDTAFDPVVGQPVHESLAVALRSGAEFFLSNTRQGQEVLSAKAGSVAAPGWLLALGAPAAPIEAAARRTVYMIAGGGLGALAV</sequence>
<reference evidence="2 3" key="1">
    <citation type="submission" date="2023-06" db="EMBL/GenBank/DDBJ databases">
        <title>Azospirillum isscasensis sp.nov, a bacterium isolated from rhizosphere soil of rice.</title>
        <authorList>
            <person name="Wang H."/>
        </authorList>
    </citation>
    <scope>NUCLEOTIDE SEQUENCE [LARGE SCALE GENOMIC DNA]</scope>
    <source>
        <strain evidence="2 3">C340-1</strain>
    </source>
</reference>
<organism evidence="2 3">
    <name type="scientific">Azospirillum isscasi</name>
    <dbReference type="NCBI Taxonomy" id="3053926"/>
    <lineage>
        <taxon>Bacteria</taxon>
        <taxon>Pseudomonadati</taxon>
        <taxon>Pseudomonadota</taxon>
        <taxon>Alphaproteobacteria</taxon>
        <taxon>Rhodospirillales</taxon>
        <taxon>Azospirillaceae</taxon>
        <taxon>Azospirillum</taxon>
    </lineage>
</organism>
<feature type="non-terminal residue" evidence="2">
    <location>
        <position position="288"/>
    </location>
</feature>
<keyword evidence="3" id="KW-1185">Reference proteome</keyword>
<accession>A0ABU0WGH3</accession>
<dbReference type="Proteomes" id="UP001227317">
    <property type="component" value="Unassembled WGS sequence"/>
</dbReference>
<keyword evidence="1" id="KW-0732">Signal</keyword>
<feature type="chain" id="PRO_5045134634" evidence="1">
    <location>
        <begin position="21"/>
        <end position="288"/>
    </location>
</feature>
<feature type="signal peptide" evidence="1">
    <location>
        <begin position="1"/>
        <end position="20"/>
    </location>
</feature>